<keyword evidence="1" id="KW-0472">Membrane</keyword>
<evidence type="ECO:0000256" key="1">
    <source>
        <dbReference type="SAM" id="Phobius"/>
    </source>
</evidence>
<keyword evidence="1" id="KW-0812">Transmembrane</keyword>
<dbReference type="Proteomes" id="UP001164727">
    <property type="component" value="Chromosome"/>
</dbReference>
<protein>
    <recommendedName>
        <fullName evidence="4">Lipoprotein</fullName>
    </recommendedName>
</protein>
<sequence length="37" mass="4446">MNMVIKNKYFLLGFLSFGSSSLFCFLIYYLNKINFIR</sequence>
<evidence type="ECO:0000313" key="3">
    <source>
        <dbReference type="Proteomes" id="UP001164727"/>
    </source>
</evidence>
<dbReference type="EMBL" id="CP114006">
    <property type="protein sequence ID" value="WAN63061.1"/>
    <property type="molecule type" value="Genomic_DNA"/>
</dbReference>
<name>A0ABY7BSB1_9MOLU</name>
<reference evidence="2 3" key="1">
    <citation type="journal article" date="2023" name="Microbiol. Resour. Announc.">
        <title>Complete Genome of 'Candidatus Phytoplasma rubi' RS, a Phytopathogenic Bacterium Associated with Rubus Stunt Disease.</title>
        <authorList>
            <person name="Duckeck D."/>
            <person name="Zubert C."/>
            <person name="Bohm J.W."/>
            <person name="Carminati G."/>
            <person name="Schneider B."/>
            <person name="Kube M."/>
        </authorList>
    </citation>
    <scope>NUCLEOTIDE SEQUENCE [LARGE SCALE GENOMIC DNA]</scope>
    <source>
        <strain evidence="2 3">RS</strain>
    </source>
</reference>
<evidence type="ECO:0000313" key="2">
    <source>
        <dbReference type="EMBL" id="WAN63061.1"/>
    </source>
</evidence>
<keyword evidence="1" id="KW-1133">Transmembrane helix</keyword>
<keyword evidence="3" id="KW-1185">Reference proteome</keyword>
<accession>A0ABY7BSB1</accession>
<feature type="transmembrane region" description="Helical" evidence="1">
    <location>
        <begin position="9"/>
        <end position="30"/>
    </location>
</feature>
<gene>
    <name evidence="2" type="ORF">RS022_00500</name>
</gene>
<evidence type="ECO:0008006" key="4">
    <source>
        <dbReference type="Google" id="ProtNLM"/>
    </source>
</evidence>
<organism evidence="2 3">
    <name type="scientific">Candidatus Phytoplasma rubi</name>
    <dbReference type="NCBI Taxonomy" id="399025"/>
    <lineage>
        <taxon>Bacteria</taxon>
        <taxon>Bacillati</taxon>
        <taxon>Mycoplasmatota</taxon>
        <taxon>Mollicutes</taxon>
        <taxon>Acholeplasmatales</taxon>
        <taxon>Acholeplasmataceae</taxon>
        <taxon>Candidatus Phytoplasma</taxon>
        <taxon>16SrV (Elm yellows group)</taxon>
    </lineage>
</organism>
<proteinExistence type="predicted"/>